<feature type="active site" description="Charge relay system" evidence="10">
    <location>
        <position position="255"/>
    </location>
</feature>
<keyword evidence="13" id="KW-0732">Signal</keyword>
<organism evidence="15 16">
    <name type="scientific">Streptomyces blastmyceticus</name>
    <dbReference type="NCBI Taxonomy" id="68180"/>
    <lineage>
        <taxon>Bacteria</taxon>
        <taxon>Bacillati</taxon>
        <taxon>Actinomycetota</taxon>
        <taxon>Actinomycetes</taxon>
        <taxon>Kitasatosporales</taxon>
        <taxon>Streptomycetaceae</taxon>
        <taxon>Streptomyces</taxon>
    </lineage>
</organism>
<comment type="similarity">
    <text evidence="2 10">Belongs to the peptidase S8 family.</text>
</comment>
<keyword evidence="9 12" id="KW-0472">Membrane</keyword>
<dbReference type="PANTHER" id="PTHR43806:SF11">
    <property type="entry name" value="CEREVISIN-RELATED"/>
    <property type="match status" value="1"/>
</dbReference>
<evidence type="ECO:0000256" key="6">
    <source>
        <dbReference type="ARBA" id="ARBA00022801"/>
    </source>
</evidence>
<dbReference type="RefSeq" id="WP_344122773.1">
    <property type="nucleotide sequence ID" value="NZ_BAAABW010000029.1"/>
</dbReference>
<dbReference type="InterPro" id="IPR015500">
    <property type="entry name" value="Peptidase_S8_subtilisin-rel"/>
</dbReference>
<dbReference type="InterPro" id="IPR023834">
    <property type="entry name" value="T7SS_pept_S8A_mycosin"/>
</dbReference>
<protein>
    <submittedName>
        <fullName evidence="15">Type VII secretion-associated serine protease mycosin</fullName>
    </submittedName>
</protein>
<dbReference type="PRINTS" id="PR00723">
    <property type="entry name" value="SUBTILISIN"/>
</dbReference>
<name>A0ABN0XVJ5_9ACTN</name>
<keyword evidence="4 10" id="KW-0645">Protease</keyword>
<feature type="domain" description="Peptidase S8/S53" evidence="14">
    <location>
        <begin position="52"/>
        <end position="304"/>
    </location>
</feature>
<evidence type="ECO:0000256" key="7">
    <source>
        <dbReference type="ARBA" id="ARBA00022825"/>
    </source>
</evidence>
<evidence type="ECO:0000259" key="14">
    <source>
        <dbReference type="Pfam" id="PF00082"/>
    </source>
</evidence>
<evidence type="ECO:0000256" key="5">
    <source>
        <dbReference type="ARBA" id="ARBA00022692"/>
    </source>
</evidence>
<keyword evidence="8 12" id="KW-1133">Transmembrane helix</keyword>
<evidence type="ECO:0000313" key="16">
    <source>
        <dbReference type="Proteomes" id="UP001500063"/>
    </source>
</evidence>
<evidence type="ECO:0000256" key="11">
    <source>
        <dbReference type="SAM" id="MobiDB-lite"/>
    </source>
</evidence>
<dbReference type="GO" id="GO:0008233">
    <property type="term" value="F:peptidase activity"/>
    <property type="evidence" value="ECO:0007669"/>
    <property type="project" value="UniProtKB-KW"/>
</dbReference>
<dbReference type="EMBL" id="BAAABW010000029">
    <property type="protein sequence ID" value="GAA0373394.1"/>
    <property type="molecule type" value="Genomic_DNA"/>
</dbReference>
<dbReference type="InterPro" id="IPR050131">
    <property type="entry name" value="Peptidase_S8_subtilisin-like"/>
</dbReference>
<dbReference type="Pfam" id="PF00082">
    <property type="entry name" value="Peptidase_S8"/>
    <property type="match status" value="1"/>
</dbReference>
<feature type="active site" description="Charge relay system" evidence="10">
    <location>
        <position position="95"/>
    </location>
</feature>
<evidence type="ECO:0000256" key="10">
    <source>
        <dbReference type="PROSITE-ProRule" id="PRU01240"/>
    </source>
</evidence>
<feature type="signal peptide" evidence="13">
    <location>
        <begin position="1"/>
        <end position="28"/>
    </location>
</feature>
<evidence type="ECO:0000256" key="3">
    <source>
        <dbReference type="ARBA" id="ARBA00022475"/>
    </source>
</evidence>
<keyword evidence="16" id="KW-1185">Reference proteome</keyword>
<dbReference type="GO" id="GO:0006508">
    <property type="term" value="P:proteolysis"/>
    <property type="evidence" value="ECO:0007669"/>
    <property type="project" value="UniProtKB-KW"/>
</dbReference>
<proteinExistence type="inferred from homology"/>
<keyword evidence="7 10" id="KW-0720">Serine protease</keyword>
<evidence type="ECO:0000256" key="2">
    <source>
        <dbReference type="ARBA" id="ARBA00011073"/>
    </source>
</evidence>
<gene>
    <name evidence="15" type="primary">mycP_2</name>
    <name evidence="15" type="ORF">GCM10010319_59680</name>
</gene>
<dbReference type="Gene3D" id="3.40.50.200">
    <property type="entry name" value="Peptidase S8/S53 domain"/>
    <property type="match status" value="1"/>
</dbReference>
<keyword evidence="5 12" id="KW-0812">Transmembrane</keyword>
<dbReference type="InterPro" id="IPR000209">
    <property type="entry name" value="Peptidase_S8/S53_dom"/>
</dbReference>
<accession>A0ABN0XVJ5</accession>
<feature type="active site" description="Charge relay system" evidence="10">
    <location>
        <position position="61"/>
    </location>
</feature>
<evidence type="ECO:0000313" key="15">
    <source>
        <dbReference type="EMBL" id="GAA0373394.1"/>
    </source>
</evidence>
<sequence>MPFPAQRALRTSALLAVVLACVATPAAAQDEHSRQWFLDDMQAEQMWKVSRGEGITVAVIDTGVDASLPELRGLVLEGTDTSNNPTDAHMDSERHGTNMATLIAGSGADGGIQGLAPESKILPIKAVPDQRVDAVDPLISRAIRYAADHGAKVINISKGALGVPANFTKTQSAVNYALGKGSLIFASTGNDGDKANEPAFPAALPGVVGVGAIDRQGKVAKFSTYGNQVGLVAFGDEIVQHCEKGSGYCIAGGTSQATAIASASAALIWAKHPDWTNNQVLRVMMDTAGKPAGAKMPSKYLGYGSVRPRKVLVDGEGDPGPANVNPLLAANAPKPSASDSDPNSSAAGKPIAAATATDDGIGTITWVALGAGAAVITAAAIGFGVMRRRAKATYPTQP</sequence>
<evidence type="ECO:0000256" key="1">
    <source>
        <dbReference type="ARBA" id="ARBA00004162"/>
    </source>
</evidence>
<evidence type="ECO:0000256" key="13">
    <source>
        <dbReference type="SAM" id="SignalP"/>
    </source>
</evidence>
<reference evidence="15 16" key="1">
    <citation type="journal article" date="2019" name="Int. J. Syst. Evol. Microbiol.">
        <title>The Global Catalogue of Microorganisms (GCM) 10K type strain sequencing project: providing services to taxonomists for standard genome sequencing and annotation.</title>
        <authorList>
            <consortium name="The Broad Institute Genomics Platform"/>
            <consortium name="The Broad Institute Genome Sequencing Center for Infectious Disease"/>
            <person name="Wu L."/>
            <person name="Ma J."/>
        </authorList>
    </citation>
    <scope>NUCLEOTIDE SEQUENCE [LARGE SCALE GENOMIC DNA]</scope>
    <source>
        <strain evidence="15 16">JCM 4565</strain>
    </source>
</reference>
<dbReference type="PROSITE" id="PS51257">
    <property type="entry name" value="PROKAR_LIPOPROTEIN"/>
    <property type="match status" value="1"/>
</dbReference>
<evidence type="ECO:0000256" key="12">
    <source>
        <dbReference type="SAM" id="Phobius"/>
    </source>
</evidence>
<dbReference type="SUPFAM" id="SSF52743">
    <property type="entry name" value="Subtilisin-like"/>
    <property type="match status" value="1"/>
</dbReference>
<evidence type="ECO:0000256" key="4">
    <source>
        <dbReference type="ARBA" id="ARBA00022670"/>
    </source>
</evidence>
<feature type="transmembrane region" description="Helical" evidence="12">
    <location>
        <begin position="364"/>
        <end position="385"/>
    </location>
</feature>
<dbReference type="PANTHER" id="PTHR43806">
    <property type="entry name" value="PEPTIDASE S8"/>
    <property type="match status" value="1"/>
</dbReference>
<feature type="region of interest" description="Disordered" evidence="11">
    <location>
        <begin position="312"/>
        <end position="350"/>
    </location>
</feature>
<comment type="caution">
    <text evidence="15">The sequence shown here is derived from an EMBL/GenBank/DDBJ whole genome shotgun (WGS) entry which is preliminary data.</text>
</comment>
<keyword evidence="6 10" id="KW-0378">Hydrolase</keyword>
<dbReference type="Proteomes" id="UP001500063">
    <property type="component" value="Unassembled WGS sequence"/>
</dbReference>
<feature type="chain" id="PRO_5045744053" evidence="13">
    <location>
        <begin position="29"/>
        <end position="398"/>
    </location>
</feature>
<dbReference type="InterPro" id="IPR036852">
    <property type="entry name" value="Peptidase_S8/S53_dom_sf"/>
</dbReference>
<evidence type="ECO:0000256" key="8">
    <source>
        <dbReference type="ARBA" id="ARBA00022989"/>
    </source>
</evidence>
<comment type="subcellular location">
    <subcellularLocation>
        <location evidence="1">Cell membrane</location>
        <topology evidence="1">Single-pass membrane protein</topology>
    </subcellularLocation>
</comment>
<feature type="compositionally biased region" description="Low complexity" evidence="11">
    <location>
        <begin position="319"/>
        <end position="350"/>
    </location>
</feature>
<dbReference type="PROSITE" id="PS51892">
    <property type="entry name" value="SUBTILASE"/>
    <property type="match status" value="1"/>
</dbReference>
<keyword evidence="3" id="KW-1003">Cell membrane</keyword>
<evidence type="ECO:0000256" key="9">
    <source>
        <dbReference type="ARBA" id="ARBA00023136"/>
    </source>
</evidence>
<dbReference type="NCBIfam" id="TIGR03921">
    <property type="entry name" value="T7SS_mycosin"/>
    <property type="match status" value="1"/>
</dbReference>